<dbReference type="Proteomes" id="UP001652625">
    <property type="component" value="Chromosome 13"/>
</dbReference>
<proteinExistence type="predicted"/>
<dbReference type="Pfam" id="PF05699">
    <property type="entry name" value="Dimer_Tnp_hAT"/>
    <property type="match status" value="1"/>
</dbReference>
<evidence type="ECO:0000313" key="3">
    <source>
        <dbReference type="Proteomes" id="UP001652625"/>
    </source>
</evidence>
<dbReference type="SUPFAM" id="SSF53098">
    <property type="entry name" value="Ribonuclease H-like"/>
    <property type="match status" value="1"/>
</dbReference>
<dbReference type="PANTHER" id="PTHR45913">
    <property type="entry name" value="EPM2A-INTERACTING PROTEIN 1"/>
    <property type="match status" value="1"/>
</dbReference>
<protein>
    <submittedName>
        <fullName evidence="4">General transcription factor II-I repeat domain-containing protein 2A-like</fullName>
    </submittedName>
</protein>
<gene>
    <name evidence="4" type="primary">LOC136089583</name>
</gene>
<keyword evidence="1" id="KW-0175">Coiled coil</keyword>
<name>A0ABM4DBG3_HYDVU</name>
<dbReference type="RefSeq" id="XP_065671708.1">
    <property type="nucleotide sequence ID" value="XM_065815636.1"/>
</dbReference>
<feature type="domain" description="HAT C-terminal dimerisation" evidence="2">
    <location>
        <begin position="504"/>
        <end position="571"/>
    </location>
</feature>
<reference evidence="4" key="1">
    <citation type="submission" date="2025-08" db="UniProtKB">
        <authorList>
            <consortium name="RefSeq"/>
        </authorList>
    </citation>
    <scope>IDENTIFICATION</scope>
</reference>
<dbReference type="InterPro" id="IPR012337">
    <property type="entry name" value="RNaseH-like_sf"/>
</dbReference>
<dbReference type="GeneID" id="136089583"/>
<accession>A0ABM4DBG3</accession>
<dbReference type="PANTHER" id="PTHR45913:SF5">
    <property type="entry name" value="GENERAL TRANSCRIPTION FACTOR II-I REPEAT DOMAIN-CONTAINING PROTEIN 2A-LIKE PROTEIN"/>
    <property type="match status" value="1"/>
</dbReference>
<evidence type="ECO:0000256" key="1">
    <source>
        <dbReference type="SAM" id="Coils"/>
    </source>
</evidence>
<evidence type="ECO:0000259" key="2">
    <source>
        <dbReference type="Pfam" id="PF05699"/>
    </source>
</evidence>
<organism evidence="3 4">
    <name type="scientific">Hydra vulgaris</name>
    <name type="common">Hydra</name>
    <name type="synonym">Hydra attenuata</name>
    <dbReference type="NCBI Taxonomy" id="6087"/>
    <lineage>
        <taxon>Eukaryota</taxon>
        <taxon>Metazoa</taxon>
        <taxon>Cnidaria</taxon>
        <taxon>Hydrozoa</taxon>
        <taxon>Hydroidolina</taxon>
        <taxon>Anthoathecata</taxon>
        <taxon>Aplanulata</taxon>
        <taxon>Hydridae</taxon>
        <taxon>Hydra</taxon>
    </lineage>
</organism>
<keyword evidence="3" id="KW-1185">Reference proteome</keyword>
<evidence type="ECO:0000313" key="4">
    <source>
        <dbReference type="RefSeq" id="XP_065671708.1"/>
    </source>
</evidence>
<sequence length="622" mass="72152">MASAKRRRCDTKSGHGGRVFNPSWTTDYFVHEQSNSIICLICLEKIAVCKSYNVNRHYTTKYAVSYDKFKGQFRIDKIELLKKTFLAQRTVMKTKVISSYSATKISFLMAEAIAKSGKPLCTGDLLKNCLKIFCKEICPEKTPTVEDLSLSHQTIARRVEDLSKNIELSLKEKLNKCEAYSLALDESTDRGDTAQLAIFIRGITSNFEVIEELLDINHMKDTTRGEDILSEVKKTLVRFELPEKKLCGITTDGASARTGKNIGFIALLKKSIIHEIISYHCIIHQEQLCAKVLEMKNVMELAIHTVNFIRSRGLNHRQFKQLLEGCGSEAEDVIYFSQVRWLSRAATLKRFWILLPEIVLFLKIKGKDKSLLENIDCLNDLAFLIDMTQMLMKLNLKLQGKDQLISKLFENVETFVLKLKLLKQQLSSKVLVHFKALSERNINTIDSERYCTLILKLIDEFDTRFCDFKKEKNELDLFAHPFSIKAETVRNELQMELIELQNNKDLKEAYKEEELLEFYKKYMSIEVFPHLCRHAIKYFSLFRSTYNCEQLFSKMKHVKTEQRNRLTDEHLTNTLRIALSNIKADIDHLCKKKTVSSFTLIELLYNFTLNLNYECNCLFKLK</sequence>
<dbReference type="InterPro" id="IPR008906">
    <property type="entry name" value="HATC_C_dom"/>
</dbReference>
<feature type="coiled-coil region" evidence="1">
    <location>
        <begin position="483"/>
        <end position="510"/>
    </location>
</feature>